<protein>
    <recommendedName>
        <fullName evidence="4">Seven TM Receptor</fullName>
    </recommendedName>
</protein>
<reference evidence="2" key="1">
    <citation type="submission" date="2022-11" db="EMBL/GenBank/DDBJ databases">
        <authorList>
            <person name="Kikuchi T."/>
        </authorList>
    </citation>
    <scope>NUCLEOTIDE SEQUENCE</scope>
    <source>
        <strain evidence="2">PS1010</strain>
    </source>
</reference>
<organism evidence="2 3">
    <name type="scientific">Caenorhabditis angaria</name>
    <dbReference type="NCBI Taxonomy" id="860376"/>
    <lineage>
        <taxon>Eukaryota</taxon>
        <taxon>Metazoa</taxon>
        <taxon>Ecdysozoa</taxon>
        <taxon>Nematoda</taxon>
        <taxon>Chromadorea</taxon>
        <taxon>Rhabditida</taxon>
        <taxon>Rhabditina</taxon>
        <taxon>Rhabditomorpha</taxon>
        <taxon>Rhabditoidea</taxon>
        <taxon>Rhabditidae</taxon>
        <taxon>Peloderinae</taxon>
        <taxon>Caenorhabditis</taxon>
    </lineage>
</organism>
<dbReference type="AlphaFoldDB" id="A0A9P1IUG1"/>
<evidence type="ECO:0000313" key="3">
    <source>
        <dbReference type="Proteomes" id="UP001152747"/>
    </source>
</evidence>
<comment type="caution">
    <text evidence="2">The sequence shown here is derived from an EMBL/GenBank/DDBJ whole genome shotgun (WGS) entry which is preliminary data.</text>
</comment>
<proteinExistence type="predicted"/>
<dbReference type="Proteomes" id="UP001152747">
    <property type="component" value="Unassembled WGS sequence"/>
</dbReference>
<accession>A0A9P1IUG1</accession>
<feature type="transmembrane region" description="Helical" evidence="1">
    <location>
        <begin position="68"/>
        <end position="89"/>
    </location>
</feature>
<dbReference type="EMBL" id="CANHGI010000005">
    <property type="protein sequence ID" value="CAI5451264.1"/>
    <property type="molecule type" value="Genomic_DNA"/>
</dbReference>
<evidence type="ECO:0008006" key="4">
    <source>
        <dbReference type="Google" id="ProtNLM"/>
    </source>
</evidence>
<keyword evidence="1" id="KW-1133">Transmembrane helix</keyword>
<keyword evidence="1" id="KW-0812">Transmembrane</keyword>
<feature type="transmembrane region" description="Helical" evidence="1">
    <location>
        <begin position="184"/>
        <end position="205"/>
    </location>
</feature>
<feature type="transmembrane region" description="Helical" evidence="1">
    <location>
        <begin position="27"/>
        <end position="48"/>
    </location>
</feature>
<name>A0A9P1IUG1_9PELO</name>
<evidence type="ECO:0000313" key="2">
    <source>
        <dbReference type="EMBL" id="CAI5451264.1"/>
    </source>
</evidence>
<sequence>MTHNYNASFVFFSLTRPFNCSKELAKILLVTYSGTYAMTISLIAVQFIYRYWAIFHQKRIKFFKGGKIFLWILFSAYFMFDWAASVYFLGVENDNSNAYIFLEFLENYNVDVRTLTHFAAIIYDLDWNINWMGVSTMASVSKNVIIQYVIIIYCGLIMHLKMGEKMKKFSMTNQRVHRQLFKTLVVQITLPTFLIFLPVMSMFILPFFNLKISFPTGFLLCSLSIYPAIDGIAVMYIITDYRYAIQSYIHKSLRFLTFNRIAIYVPENQSVNETSQIKKRTSHASNVLG</sequence>
<dbReference type="InterPro" id="IPR019428">
    <property type="entry name" value="7TM_GPCR_serpentine_rcpt_Str"/>
</dbReference>
<feature type="transmembrane region" description="Helical" evidence="1">
    <location>
        <begin position="145"/>
        <end position="163"/>
    </location>
</feature>
<gene>
    <name evidence="2" type="ORF">CAMP_LOCUS13901</name>
</gene>
<dbReference type="OrthoDB" id="5805476at2759"/>
<keyword evidence="3" id="KW-1185">Reference proteome</keyword>
<dbReference type="PANTHER" id="PTHR46000">
    <property type="entry name" value="SEVEN TM RECEPTOR-RELATED"/>
    <property type="match status" value="1"/>
</dbReference>
<feature type="transmembrane region" description="Helical" evidence="1">
    <location>
        <begin position="217"/>
        <end position="238"/>
    </location>
</feature>
<keyword evidence="1" id="KW-0472">Membrane</keyword>
<evidence type="ECO:0000256" key="1">
    <source>
        <dbReference type="SAM" id="Phobius"/>
    </source>
</evidence>
<dbReference type="SUPFAM" id="SSF81321">
    <property type="entry name" value="Family A G protein-coupled receptor-like"/>
    <property type="match status" value="1"/>
</dbReference>
<dbReference type="Pfam" id="PF10326">
    <property type="entry name" value="7TM_GPCR_Str"/>
    <property type="match status" value="1"/>
</dbReference>
<dbReference type="PANTHER" id="PTHR46000:SF5">
    <property type="entry name" value="SEVEN TM RECEPTOR"/>
    <property type="match status" value="1"/>
</dbReference>